<sequence>MVFKILKTLSAKSVTSLLVLVVSLSCGGRNSQAIFLQNSSDENVYFILSNDSLNPSEEEISSIRPSSYLGYDESVDDQFRDLYRNLIPKGAVLPIITSESSEVFVNSVSAQSIIRNRYQGRLTVFIISEGDLGANSDQEIIEKQLAQKLRTLTIKDISADTVSLVYGPK</sequence>
<proteinExistence type="predicted"/>
<evidence type="ECO:0000313" key="2">
    <source>
        <dbReference type="Proteomes" id="UP001201449"/>
    </source>
</evidence>
<dbReference type="PROSITE" id="PS51257">
    <property type="entry name" value="PROKAR_LIPOPROTEIN"/>
    <property type="match status" value="1"/>
</dbReference>
<comment type="caution">
    <text evidence="1">The sequence shown here is derived from an EMBL/GenBank/DDBJ whole genome shotgun (WGS) entry which is preliminary data.</text>
</comment>
<evidence type="ECO:0000313" key="1">
    <source>
        <dbReference type="EMBL" id="MCF1751324.1"/>
    </source>
</evidence>
<name>A0ABS9BVH0_9BACT</name>
<evidence type="ECO:0008006" key="3">
    <source>
        <dbReference type="Google" id="ProtNLM"/>
    </source>
</evidence>
<dbReference type="Proteomes" id="UP001201449">
    <property type="component" value="Unassembled WGS sequence"/>
</dbReference>
<keyword evidence="2" id="KW-1185">Reference proteome</keyword>
<organism evidence="1 2">
    <name type="scientific">Mariniradius sediminis</name>
    <dbReference type="NCBI Taxonomy" id="2909237"/>
    <lineage>
        <taxon>Bacteria</taxon>
        <taxon>Pseudomonadati</taxon>
        <taxon>Bacteroidota</taxon>
        <taxon>Cytophagia</taxon>
        <taxon>Cytophagales</taxon>
        <taxon>Cyclobacteriaceae</taxon>
        <taxon>Mariniradius</taxon>
    </lineage>
</organism>
<reference evidence="1 2" key="1">
    <citation type="submission" date="2022-01" db="EMBL/GenBank/DDBJ databases">
        <title>Mariniradius saccharolyticus sp. nov., isolated from sediment of a river.</title>
        <authorList>
            <person name="Liu H."/>
        </authorList>
    </citation>
    <scope>NUCLEOTIDE SEQUENCE [LARGE SCALE GENOMIC DNA]</scope>
    <source>
        <strain evidence="1 2">RY-2</strain>
    </source>
</reference>
<accession>A0ABS9BVH0</accession>
<protein>
    <recommendedName>
        <fullName evidence="3">GerMN domain-containing protein</fullName>
    </recommendedName>
</protein>
<dbReference type="EMBL" id="JAKEVZ010000006">
    <property type="protein sequence ID" value="MCF1751324.1"/>
    <property type="molecule type" value="Genomic_DNA"/>
</dbReference>
<gene>
    <name evidence="1" type="ORF">L0U89_09605</name>
</gene>
<dbReference type="RefSeq" id="WP_234861313.1">
    <property type="nucleotide sequence ID" value="NZ_JAKEVZ010000006.1"/>
</dbReference>